<dbReference type="InterPro" id="IPR027525">
    <property type="entry name" value="eIF3i"/>
</dbReference>
<dbReference type="InterPro" id="IPR001680">
    <property type="entry name" value="WD40_rpt"/>
</dbReference>
<name>A0ABN7TDI6_OIKDI</name>
<keyword evidence="11" id="KW-1185">Reference proteome</keyword>
<dbReference type="Gene3D" id="2.130.10.10">
    <property type="entry name" value="YVTN repeat-like/Quinoprotein amine dehydrogenase"/>
    <property type="match status" value="1"/>
</dbReference>
<dbReference type="PROSITE" id="PS50294">
    <property type="entry name" value="WD_REPEATS_REGION"/>
    <property type="match status" value="3"/>
</dbReference>
<comment type="subunit">
    <text evidence="7">Component of the eukaryotic translation initiation factor 3 (eIF-3) complex.</text>
</comment>
<feature type="repeat" description="WD" evidence="8">
    <location>
        <begin position="562"/>
        <end position="592"/>
    </location>
</feature>
<evidence type="ECO:0000256" key="3">
    <source>
        <dbReference type="ARBA" id="ARBA00022574"/>
    </source>
</evidence>
<keyword evidence="1 7" id="KW-0963">Cytoplasm</keyword>
<feature type="repeat" description="WD" evidence="8">
    <location>
        <begin position="279"/>
        <end position="320"/>
    </location>
</feature>
<keyword evidence="9" id="KW-0472">Membrane</keyword>
<evidence type="ECO:0000256" key="7">
    <source>
        <dbReference type="HAMAP-Rule" id="MF_03008"/>
    </source>
</evidence>
<evidence type="ECO:0000313" key="10">
    <source>
        <dbReference type="EMBL" id="CAG5113839.1"/>
    </source>
</evidence>
<keyword evidence="9" id="KW-0812">Transmembrane</keyword>
<evidence type="ECO:0000256" key="2">
    <source>
        <dbReference type="ARBA" id="ARBA00022540"/>
    </source>
</evidence>
<dbReference type="InterPro" id="IPR020472">
    <property type="entry name" value="WD40_PAC1"/>
</dbReference>
<evidence type="ECO:0000256" key="8">
    <source>
        <dbReference type="PROSITE-ProRule" id="PRU00221"/>
    </source>
</evidence>
<organism evidence="10 11">
    <name type="scientific">Oikopleura dioica</name>
    <name type="common">Tunicate</name>
    <dbReference type="NCBI Taxonomy" id="34765"/>
    <lineage>
        <taxon>Eukaryota</taxon>
        <taxon>Metazoa</taxon>
        <taxon>Chordata</taxon>
        <taxon>Tunicata</taxon>
        <taxon>Appendicularia</taxon>
        <taxon>Copelata</taxon>
        <taxon>Oikopleuridae</taxon>
        <taxon>Oikopleura</taxon>
    </lineage>
</organism>
<feature type="repeat" description="WD" evidence="8">
    <location>
        <begin position="465"/>
        <end position="506"/>
    </location>
</feature>
<accession>A0ABN7TDI6</accession>
<sequence length="607" mass="66952">METESSGEPAVTIEMSETDTESFEDLGPRVALANGGVTQAEVTTIPSIEEVPEGTLVNPTHDPPAVNISNASLTVPASSGVVRRSIDSEFRPSETTIAAAEMVHQMVSTGKEKAKTWVKAYANLDNLRPHFDVEPRTVVNRLIQSFVPITDLSSPEKVPTELYGPLVTSLTLVAVLQMNMKTSNTSLEEATLIETALTTCFGYWAFLSGVIIGLSYLCSTYINKIQACSIAGYGMVSHVVVSFLAEFFQYDRTPFFMFWFTICGASSARMATTMKPTLLQGHERSLTQIKYNRDGDLLFSTSKDKSVSVWFIDNGERLGTYEGHQGSVWGVDPNWETTHLVTGGADFTVRIWDIETGKNLTTIDDKNGGLTTSAKSVKFSYCGNLIVFPSGAEMRQTPALNVFDIRQPATQGPVKRQEVPKSDYQDSVPVKTLWGYNDETIISGNDNGNLYIWDARGLQLLHKDTTSHDKIINDMQLSKDKTMLITASKDKSAKLFDSTDLNNLKVYKSQVPVNSAMISPRANHVVIGGGQDAKDVTTTDARDGKFEARFFHLLMEQEFGSIKGHFGPINTLAFHPDGKSYCSGAEDGYIRVHKFDRDYLAYNDDVF</sequence>
<dbReference type="PRINTS" id="PR00320">
    <property type="entry name" value="GPROTEINBRPT"/>
</dbReference>
<dbReference type="InterPro" id="IPR015943">
    <property type="entry name" value="WD40/YVTN_repeat-like_dom_sf"/>
</dbReference>
<dbReference type="PANTHER" id="PTHR19877:SF1">
    <property type="entry name" value="EUKARYOTIC TRANSLATION INITIATION FACTOR 3 SUBUNIT I"/>
    <property type="match status" value="1"/>
</dbReference>
<evidence type="ECO:0000313" key="11">
    <source>
        <dbReference type="Proteomes" id="UP001158576"/>
    </source>
</evidence>
<reference evidence="10 11" key="1">
    <citation type="submission" date="2021-04" db="EMBL/GenBank/DDBJ databases">
        <authorList>
            <person name="Bliznina A."/>
        </authorList>
    </citation>
    <scope>NUCLEOTIDE SEQUENCE [LARGE SCALE GENOMIC DNA]</scope>
</reference>
<dbReference type="PROSITE" id="PS50082">
    <property type="entry name" value="WD_REPEATS_2"/>
    <property type="match status" value="4"/>
</dbReference>
<comment type="function">
    <text evidence="7">Component of the eukaryotic translation initiation factor 3 (eIF-3) complex, which is involved in protein synthesis of a specialized repertoire of mRNAs and, together with other initiation factors, stimulates binding of mRNA and methionyl-tRNAi to the 40S ribosome. The eIF-3 complex specifically targets and initiates translation of a subset of mRNAs involved in cell proliferation.</text>
</comment>
<comment type="similarity">
    <text evidence="6">Belongs to the WD repeat STRAP family.</text>
</comment>
<dbReference type="InterPro" id="IPR036322">
    <property type="entry name" value="WD40_repeat_dom_sf"/>
</dbReference>
<evidence type="ECO:0000256" key="1">
    <source>
        <dbReference type="ARBA" id="ARBA00022490"/>
    </source>
</evidence>
<protein>
    <recommendedName>
        <fullName evidence="7">Eukaryotic translation initiation factor 3 subunit I</fullName>
        <shortName evidence="7">eIF3i</shortName>
    </recommendedName>
</protein>
<evidence type="ECO:0000256" key="5">
    <source>
        <dbReference type="ARBA" id="ARBA00022917"/>
    </source>
</evidence>
<comment type="similarity">
    <text evidence="7">Belongs to the eIF-3 subunit I family.</text>
</comment>
<dbReference type="PROSITE" id="PS00678">
    <property type="entry name" value="WD_REPEATS_1"/>
    <property type="match status" value="1"/>
</dbReference>
<evidence type="ECO:0000256" key="4">
    <source>
        <dbReference type="ARBA" id="ARBA00022737"/>
    </source>
</evidence>
<dbReference type="SUPFAM" id="SSF50978">
    <property type="entry name" value="WD40 repeat-like"/>
    <property type="match status" value="1"/>
</dbReference>
<dbReference type="EMBL" id="OU015567">
    <property type="protein sequence ID" value="CAG5113839.1"/>
    <property type="molecule type" value="Genomic_DNA"/>
</dbReference>
<keyword evidence="2 7" id="KW-0396">Initiation factor</keyword>
<dbReference type="InterPro" id="IPR019775">
    <property type="entry name" value="WD40_repeat_CS"/>
</dbReference>
<dbReference type="SMART" id="SM00320">
    <property type="entry name" value="WD40"/>
    <property type="match status" value="5"/>
</dbReference>
<evidence type="ECO:0000256" key="9">
    <source>
        <dbReference type="SAM" id="Phobius"/>
    </source>
</evidence>
<keyword evidence="3 8" id="KW-0853">WD repeat</keyword>
<keyword evidence="5 7" id="KW-0648">Protein biosynthesis</keyword>
<keyword evidence="9" id="KW-1133">Transmembrane helix</keyword>
<proteinExistence type="inferred from homology"/>
<dbReference type="CDD" id="cd00200">
    <property type="entry name" value="WD40"/>
    <property type="match status" value="1"/>
</dbReference>
<feature type="repeat" description="WD" evidence="8">
    <location>
        <begin position="321"/>
        <end position="362"/>
    </location>
</feature>
<feature type="transmembrane region" description="Helical" evidence="9">
    <location>
        <begin position="230"/>
        <end position="250"/>
    </location>
</feature>
<keyword evidence="4" id="KW-0677">Repeat</keyword>
<dbReference type="Pfam" id="PF24805">
    <property type="entry name" value="EIF3I"/>
    <property type="match status" value="1"/>
</dbReference>
<dbReference type="HAMAP" id="MF_03008">
    <property type="entry name" value="eIF3i"/>
    <property type="match status" value="1"/>
</dbReference>
<comment type="subcellular location">
    <subcellularLocation>
        <location evidence="7">Cytoplasm</location>
    </subcellularLocation>
</comment>
<gene>
    <name evidence="10" type="ORF">OKIOD_LOCUS16694</name>
</gene>
<feature type="transmembrane region" description="Helical" evidence="9">
    <location>
        <begin position="201"/>
        <end position="218"/>
    </location>
</feature>
<dbReference type="PANTHER" id="PTHR19877">
    <property type="entry name" value="EUKARYOTIC TRANSLATION INITIATION FACTOR 3 SUBUNIT I"/>
    <property type="match status" value="1"/>
</dbReference>
<dbReference type="Proteomes" id="UP001158576">
    <property type="component" value="Chromosome 2"/>
</dbReference>
<evidence type="ECO:0000256" key="6">
    <source>
        <dbReference type="ARBA" id="ARBA00038394"/>
    </source>
</evidence>